<evidence type="ECO:0000313" key="1">
    <source>
        <dbReference type="Proteomes" id="UP000887580"/>
    </source>
</evidence>
<dbReference type="WBParaSite" id="PS1159_v2.g11135.t1">
    <property type="protein sequence ID" value="PS1159_v2.g11135.t1"/>
    <property type="gene ID" value="PS1159_v2.g11135"/>
</dbReference>
<dbReference type="Proteomes" id="UP000887580">
    <property type="component" value="Unplaced"/>
</dbReference>
<organism evidence="1 2">
    <name type="scientific">Panagrolaimus sp. PS1159</name>
    <dbReference type="NCBI Taxonomy" id="55785"/>
    <lineage>
        <taxon>Eukaryota</taxon>
        <taxon>Metazoa</taxon>
        <taxon>Ecdysozoa</taxon>
        <taxon>Nematoda</taxon>
        <taxon>Chromadorea</taxon>
        <taxon>Rhabditida</taxon>
        <taxon>Tylenchina</taxon>
        <taxon>Panagrolaimomorpha</taxon>
        <taxon>Panagrolaimoidea</taxon>
        <taxon>Panagrolaimidae</taxon>
        <taxon>Panagrolaimus</taxon>
    </lineage>
</organism>
<protein>
    <submittedName>
        <fullName evidence="2">AMP-activated protein kinase glycogen-binding domain-containing protein</fullName>
    </submittedName>
</protein>
<sequence length="159" mass="18304">MGGVLARLLQSFLNLFGSKSKDLRLQSPQPKDEIESATSREIRLPKPSTLIKNGWERFMHQPNLTETDLNSSSKGGRRIKLEYIDPNPTHTKFVLVALASFNWEMAQMIPSKDTEGKYKLNFINPTRECIFKFVVNDKWMTSDKYKVTTDETGNQNNYI</sequence>
<accession>A0AC35EVL5</accession>
<reference evidence="2" key="1">
    <citation type="submission" date="2022-11" db="UniProtKB">
        <authorList>
            <consortium name="WormBaseParasite"/>
        </authorList>
    </citation>
    <scope>IDENTIFICATION</scope>
</reference>
<proteinExistence type="predicted"/>
<name>A0AC35EVL5_9BILA</name>
<evidence type="ECO:0000313" key="2">
    <source>
        <dbReference type="WBParaSite" id="PS1159_v2.g11135.t1"/>
    </source>
</evidence>